<comment type="caution">
    <text evidence="2">The sequence shown here is derived from an EMBL/GenBank/DDBJ whole genome shotgun (WGS) entry which is preliminary data.</text>
</comment>
<dbReference type="PANTHER" id="PTHR43415">
    <property type="entry name" value="SPERMIDINE N(1)-ACETYLTRANSFERASE"/>
    <property type="match status" value="1"/>
</dbReference>
<reference evidence="2 3" key="1">
    <citation type="submission" date="2019-03" db="EMBL/GenBank/DDBJ databases">
        <title>Genomic Encyclopedia of Type Strains, Phase IV (KMG-IV): sequencing the most valuable type-strain genomes for metagenomic binning, comparative biology and taxonomic classification.</title>
        <authorList>
            <person name="Goeker M."/>
        </authorList>
    </citation>
    <scope>NUCLEOTIDE SEQUENCE [LARGE SCALE GENOMIC DNA]</scope>
    <source>
        <strain evidence="2 3">DSM 28697</strain>
    </source>
</reference>
<gene>
    <name evidence="2" type="ORF">EV213_11429</name>
</gene>
<dbReference type="AlphaFoldDB" id="A0A4R6TTY0"/>
<dbReference type="PROSITE" id="PS51186">
    <property type="entry name" value="GNAT"/>
    <property type="match status" value="1"/>
</dbReference>
<organism evidence="2 3">
    <name type="scientific">Aureibacillus halotolerans</name>
    <dbReference type="NCBI Taxonomy" id="1508390"/>
    <lineage>
        <taxon>Bacteria</taxon>
        <taxon>Bacillati</taxon>
        <taxon>Bacillota</taxon>
        <taxon>Bacilli</taxon>
        <taxon>Bacillales</taxon>
        <taxon>Bacillaceae</taxon>
        <taxon>Aureibacillus</taxon>
    </lineage>
</organism>
<dbReference type="PANTHER" id="PTHR43415:SF3">
    <property type="entry name" value="GNAT-FAMILY ACETYLTRANSFERASE"/>
    <property type="match status" value="1"/>
</dbReference>
<protein>
    <submittedName>
        <fullName evidence="2">RimJ/RimL family protein N-acetyltransferase</fullName>
    </submittedName>
</protein>
<accession>A0A4R6TTY0</accession>
<keyword evidence="2" id="KW-0808">Transferase</keyword>
<sequence length="184" mass="21402">MSTTSKLTGKHIYLRPLELKDAALMAHSINNDEEGRRLTGTHKVFTETDIERAIEAFSQDPSRVDFGIVRREDDRLIGDIVLNEISAINRDAGMRVALFDKFTGKGHGTEAIQLMLEYGFGILNLHRVDLEVYSINPRAIHVYEKIGFKKEGVKRQNWYYNHEYYDTVLMSILEDEYRERYVEQ</sequence>
<proteinExistence type="predicted"/>
<keyword evidence="3" id="KW-1185">Reference proteome</keyword>
<evidence type="ECO:0000259" key="1">
    <source>
        <dbReference type="PROSITE" id="PS51186"/>
    </source>
</evidence>
<evidence type="ECO:0000313" key="3">
    <source>
        <dbReference type="Proteomes" id="UP000295632"/>
    </source>
</evidence>
<dbReference type="RefSeq" id="WP_243740193.1">
    <property type="nucleotide sequence ID" value="NZ_SNYJ01000014.1"/>
</dbReference>
<dbReference type="Proteomes" id="UP000295632">
    <property type="component" value="Unassembled WGS sequence"/>
</dbReference>
<evidence type="ECO:0000313" key="2">
    <source>
        <dbReference type="EMBL" id="TDQ37150.1"/>
    </source>
</evidence>
<dbReference type="Pfam" id="PF13302">
    <property type="entry name" value="Acetyltransf_3"/>
    <property type="match status" value="1"/>
</dbReference>
<dbReference type="SUPFAM" id="SSF55729">
    <property type="entry name" value="Acyl-CoA N-acyltransferases (Nat)"/>
    <property type="match status" value="1"/>
</dbReference>
<dbReference type="EMBL" id="SNYJ01000014">
    <property type="protein sequence ID" value="TDQ37150.1"/>
    <property type="molecule type" value="Genomic_DNA"/>
</dbReference>
<name>A0A4R6TTY0_9BACI</name>
<dbReference type="InterPro" id="IPR016181">
    <property type="entry name" value="Acyl_CoA_acyltransferase"/>
</dbReference>
<feature type="domain" description="N-acetyltransferase" evidence="1">
    <location>
        <begin position="12"/>
        <end position="175"/>
    </location>
</feature>
<dbReference type="GO" id="GO:0016747">
    <property type="term" value="F:acyltransferase activity, transferring groups other than amino-acyl groups"/>
    <property type="evidence" value="ECO:0007669"/>
    <property type="project" value="InterPro"/>
</dbReference>
<dbReference type="Gene3D" id="3.40.630.30">
    <property type="match status" value="1"/>
</dbReference>
<dbReference type="InterPro" id="IPR000182">
    <property type="entry name" value="GNAT_dom"/>
</dbReference>